<dbReference type="InterPro" id="IPR029058">
    <property type="entry name" value="AB_hydrolase_fold"/>
</dbReference>
<dbReference type="Proteomes" id="UP000297258">
    <property type="component" value="Unassembled WGS sequence"/>
</dbReference>
<proteinExistence type="predicted"/>
<dbReference type="SUPFAM" id="SSF53474">
    <property type="entry name" value="alpha/beta-Hydrolases"/>
    <property type="match status" value="1"/>
</dbReference>
<gene>
    <name evidence="2" type="ORF">E4O92_01925</name>
</gene>
<sequence>MKRTYILETLQLNTSHLRVLALLALLVLQPVTQAGPLQDHPGYWLGDMTLPNGRVLKIGAELFTRADGSAWASIASPDQGVYDVPVKTIQAEPGNTLVLDADVARLKLTWVQDHFQGEWTQGETPLLLELRQVDAFPMRSRPQTPQPPFPYKEEMLAIRSKDGVTLGATLTVPRAPARPNVVVLVAGSGPQTRHVNVSGHRKFDVLADHLARQGVAVLRYDKRGVARSTGDYYGHTLADLENDLAAAVQALAARKEFGRIGLVGHSEGSQIAAAVAARHPEAVDFIVSMAGVGLSGFDVMLLQDRQEAKDNGASPEEVERIMPYVRKYYETVLATPDGAPRIAALKAVYAALPPELQGLITKYKMNRWTLSPEFAANPSLRVLLASNPQRDWRKVRCPVLVLNGTLDHQVPAEENVAGILAALKEGGNTRGQSELLPSVNHPFQTAHTGAPDEYTKIDETMAPTVLQKVADFARKQP</sequence>
<dbReference type="RefSeq" id="WP_135188058.1">
    <property type="nucleotide sequence ID" value="NZ_SPUM01000009.1"/>
</dbReference>
<accession>A0A4Y9T954</accession>
<dbReference type="OrthoDB" id="9809549at2"/>
<dbReference type="Gene3D" id="3.40.50.1820">
    <property type="entry name" value="alpha/beta hydrolase"/>
    <property type="match status" value="1"/>
</dbReference>
<keyword evidence="3" id="KW-1185">Reference proteome</keyword>
<dbReference type="PANTHER" id="PTHR43265">
    <property type="entry name" value="ESTERASE ESTD"/>
    <property type="match status" value="1"/>
</dbReference>
<keyword evidence="2" id="KW-0378">Hydrolase</keyword>
<protein>
    <submittedName>
        <fullName evidence="2">Alpha/beta fold hydrolase</fullName>
    </submittedName>
</protein>
<dbReference type="AlphaFoldDB" id="A0A4Y9T954"/>
<evidence type="ECO:0000259" key="1">
    <source>
        <dbReference type="Pfam" id="PF12697"/>
    </source>
</evidence>
<evidence type="ECO:0000313" key="2">
    <source>
        <dbReference type="EMBL" id="TFW35573.1"/>
    </source>
</evidence>
<comment type="caution">
    <text evidence="2">The sequence shown here is derived from an EMBL/GenBank/DDBJ whole genome shotgun (WGS) entry which is preliminary data.</text>
</comment>
<dbReference type="InterPro" id="IPR000073">
    <property type="entry name" value="AB_hydrolase_1"/>
</dbReference>
<dbReference type="EMBL" id="SPUM01000009">
    <property type="protein sequence ID" value="TFW35573.1"/>
    <property type="molecule type" value="Genomic_DNA"/>
</dbReference>
<dbReference type="Pfam" id="PF12697">
    <property type="entry name" value="Abhydrolase_6"/>
    <property type="match status" value="1"/>
</dbReference>
<name>A0A4Y9T954_9BURK</name>
<organism evidence="2 3">
    <name type="scientific">Massilia horti</name>
    <dbReference type="NCBI Taxonomy" id="2562153"/>
    <lineage>
        <taxon>Bacteria</taxon>
        <taxon>Pseudomonadati</taxon>
        <taxon>Pseudomonadota</taxon>
        <taxon>Betaproteobacteria</taxon>
        <taxon>Burkholderiales</taxon>
        <taxon>Oxalobacteraceae</taxon>
        <taxon>Telluria group</taxon>
        <taxon>Massilia</taxon>
    </lineage>
</organism>
<feature type="domain" description="AB hydrolase-1" evidence="1">
    <location>
        <begin position="182"/>
        <end position="441"/>
    </location>
</feature>
<dbReference type="PANTHER" id="PTHR43265:SF1">
    <property type="entry name" value="ESTERASE ESTD"/>
    <property type="match status" value="1"/>
</dbReference>
<reference evidence="2 3" key="1">
    <citation type="submission" date="2019-03" db="EMBL/GenBank/DDBJ databases">
        <title>Draft genome of Massilia hortus sp. nov., a novel bacterial species of the Oxalobacteraceae family.</title>
        <authorList>
            <person name="Peta V."/>
            <person name="Raths R."/>
            <person name="Bucking H."/>
        </authorList>
    </citation>
    <scope>NUCLEOTIDE SEQUENCE [LARGE SCALE GENOMIC DNA]</scope>
    <source>
        <strain evidence="2 3">ONC3</strain>
    </source>
</reference>
<evidence type="ECO:0000313" key="3">
    <source>
        <dbReference type="Proteomes" id="UP000297258"/>
    </source>
</evidence>
<dbReference type="InterPro" id="IPR053145">
    <property type="entry name" value="AB_hydrolase_Est10"/>
</dbReference>
<dbReference type="GO" id="GO:0052689">
    <property type="term" value="F:carboxylic ester hydrolase activity"/>
    <property type="evidence" value="ECO:0007669"/>
    <property type="project" value="TreeGrafter"/>
</dbReference>